<dbReference type="GO" id="GO:0008776">
    <property type="term" value="F:acetate kinase activity"/>
    <property type="evidence" value="ECO:0007669"/>
    <property type="project" value="UniProtKB-UniRule"/>
</dbReference>
<dbReference type="InterPro" id="IPR043129">
    <property type="entry name" value="ATPase_NBD"/>
</dbReference>
<dbReference type="GO" id="GO:0006083">
    <property type="term" value="P:acetate metabolic process"/>
    <property type="evidence" value="ECO:0007669"/>
    <property type="project" value="TreeGrafter"/>
</dbReference>
<evidence type="ECO:0000256" key="1">
    <source>
        <dbReference type="ARBA" id="ARBA00008748"/>
    </source>
</evidence>
<comment type="function">
    <text evidence="6">Catalyzes the formation of acetyl phosphate from acetate and ATP. Can also catalyze the reverse reaction.</text>
</comment>
<dbReference type="CDD" id="cd24010">
    <property type="entry name" value="ASKHA_NBD_AcK_PK"/>
    <property type="match status" value="1"/>
</dbReference>
<protein>
    <recommendedName>
        <fullName evidence="6">Acetate kinase</fullName>
        <ecNumber evidence="6">2.7.2.1</ecNumber>
    </recommendedName>
    <alternativeName>
        <fullName evidence="6">Acetokinase</fullName>
    </alternativeName>
</protein>
<dbReference type="EC" id="2.7.2.1" evidence="6"/>
<dbReference type="RefSeq" id="WP_093068762.1">
    <property type="nucleotide sequence ID" value="NZ_FNQP01000012.1"/>
</dbReference>
<dbReference type="InterPro" id="IPR000890">
    <property type="entry name" value="Aliphatic_acid_kin_short-chain"/>
</dbReference>
<dbReference type="GO" id="GO:0000287">
    <property type="term" value="F:magnesium ion binding"/>
    <property type="evidence" value="ECO:0007669"/>
    <property type="project" value="UniProtKB-UniRule"/>
</dbReference>
<dbReference type="Proteomes" id="UP000199397">
    <property type="component" value="Unassembled WGS sequence"/>
</dbReference>
<feature type="site" description="Transition state stabilizer" evidence="6">
    <location>
        <position position="219"/>
    </location>
</feature>
<keyword evidence="6" id="KW-0479">Metal-binding</keyword>
<proteinExistence type="inferred from homology"/>
<dbReference type="STRING" id="525918.SAMN05660964_02284"/>
<feature type="binding site" evidence="6">
    <location>
        <position position="69"/>
    </location>
    <ligand>
        <name>substrate</name>
    </ligand>
</feature>
<keyword evidence="4 6" id="KW-0418">Kinase</keyword>
<dbReference type="PANTHER" id="PTHR21060">
    <property type="entry name" value="ACETATE KINASE"/>
    <property type="match status" value="1"/>
</dbReference>
<comment type="pathway">
    <text evidence="6">Metabolic intermediate biosynthesis; acetyl-CoA biosynthesis; acetyl-CoA from acetate: step 1/2.</text>
</comment>
<dbReference type="Gene3D" id="3.30.420.40">
    <property type="match status" value="2"/>
</dbReference>
<evidence type="ECO:0000256" key="6">
    <source>
        <dbReference type="HAMAP-Rule" id="MF_00020"/>
    </source>
</evidence>
<comment type="subcellular location">
    <subcellularLocation>
        <location evidence="6">Cytoplasm</location>
    </subcellularLocation>
</comment>
<accession>A0A1H4DK71</accession>
<dbReference type="HAMAP" id="MF_00020">
    <property type="entry name" value="Acetate_kinase"/>
    <property type="match status" value="1"/>
</dbReference>
<dbReference type="PIRSF" id="PIRSF000722">
    <property type="entry name" value="Acetate_prop_kin"/>
    <property type="match status" value="1"/>
</dbReference>
<evidence type="ECO:0000256" key="5">
    <source>
        <dbReference type="ARBA" id="ARBA00022840"/>
    </source>
</evidence>
<dbReference type="UniPathway" id="UPA00340">
    <property type="reaction ID" value="UER00458"/>
</dbReference>
<keyword evidence="6" id="KW-0963">Cytoplasm</keyword>
<dbReference type="EMBL" id="FNQP01000012">
    <property type="protein sequence ID" value="SEA73171.1"/>
    <property type="molecule type" value="Genomic_DNA"/>
</dbReference>
<organism evidence="8 9">
    <name type="scientific">Thiothrix caldifontis</name>
    <dbReference type="NCBI Taxonomy" id="525918"/>
    <lineage>
        <taxon>Bacteria</taxon>
        <taxon>Pseudomonadati</taxon>
        <taxon>Pseudomonadota</taxon>
        <taxon>Gammaproteobacteria</taxon>
        <taxon>Thiotrichales</taxon>
        <taxon>Thiotrichaceae</taxon>
        <taxon>Thiothrix</taxon>
    </lineage>
</organism>
<gene>
    <name evidence="6" type="primary">ackA</name>
    <name evidence="8" type="ORF">SAMN05660964_02284</name>
</gene>
<dbReference type="InterPro" id="IPR023865">
    <property type="entry name" value="Aliphatic_acid_kinase_CS"/>
</dbReference>
<feature type="binding site" evidence="6">
    <location>
        <begin position="260"/>
        <end position="262"/>
    </location>
    <ligand>
        <name>ATP</name>
        <dbReference type="ChEBI" id="CHEBI:30616"/>
    </ligand>
</feature>
<keyword evidence="2 6" id="KW-0808">Transferase</keyword>
<comment type="similarity">
    <text evidence="1 6 7">Belongs to the acetokinase family.</text>
</comment>
<comment type="cofactor">
    <cofactor evidence="6">
        <name>Mg(2+)</name>
        <dbReference type="ChEBI" id="CHEBI:18420"/>
    </cofactor>
    <cofactor evidence="6">
        <name>Mn(2+)</name>
        <dbReference type="ChEBI" id="CHEBI:29035"/>
    </cofactor>
    <text evidence="6">Mg(2+). Can also accept Mn(2+).</text>
</comment>
<dbReference type="GO" id="GO:0005524">
    <property type="term" value="F:ATP binding"/>
    <property type="evidence" value="ECO:0007669"/>
    <property type="project" value="UniProtKB-KW"/>
</dbReference>
<feature type="binding site" evidence="6">
    <location>
        <begin position="308"/>
        <end position="312"/>
    </location>
    <ligand>
        <name>ATP</name>
        <dbReference type="ChEBI" id="CHEBI:30616"/>
    </ligand>
</feature>
<dbReference type="AlphaFoldDB" id="A0A1H4DK71"/>
<evidence type="ECO:0000256" key="7">
    <source>
        <dbReference type="RuleBase" id="RU003835"/>
    </source>
</evidence>
<comment type="subunit">
    <text evidence="6">Homodimer.</text>
</comment>
<name>A0A1H4DK71_9GAMM</name>
<dbReference type="OrthoDB" id="9802453at2"/>
<evidence type="ECO:0000256" key="3">
    <source>
        <dbReference type="ARBA" id="ARBA00022741"/>
    </source>
</evidence>
<dbReference type="Pfam" id="PF00871">
    <property type="entry name" value="Acetate_kinase"/>
    <property type="match status" value="1"/>
</dbReference>
<dbReference type="PANTHER" id="PTHR21060:SF15">
    <property type="entry name" value="ACETATE KINASE-RELATED"/>
    <property type="match status" value="1"/>
</dbReference>
<evidence type="ECO:0000313" key="8">
    <source>
        <dbReference type="EMBL" id="SEA73171.1"/>
    </source>
</evidence>
<dbReference type="PROSITE" id="PS01075">
    <property type="entry name" value="ACETATE_KINASE_1"/>
    <property type="match status" value="1"/>
</dbReference>
<dbReference type="GO" id="GO:0005737">
    <property type="term" value="C:cytoplasm"/>
    <property type="evidence" value="ECO:0007669"/>
    <property type="project" value="UniProtKB-SubCell"/>
</dbReference>
<dbReference type="GO" id="GO:0006085">
    <property type="term" value="P:acetyl-CoA biosynthetic process"/>
    <property type="evidence" value="ECO:0007669"/>
    <property type="project" value="UniProtKB-UniRule"/>
</dbReference>
<dbReference type="SUPFAM" id="SSF53067">
    <property type="entry name" value="Actin-like ATPase domain"/>
    <property type="match status" value="2"/>
</dbReference>
<comment type="catalytic activity">
    <reaction evidence="6">
        <text>acetate + ATP = acetyl phosphate + ADP</text>
        <dbReference type="Rhea" id="RHEA:11352"/>
        <dbReference type="ChEBI" id="CHEBI:22191"/>
        <dbReference type="ChEBI" id="CHEBI:30089"/>
        <dbReference type="ChEBI" id="CHEBI:30616"/>
        <dbReference type="ChEBI" id="CHEBI:456216"/>
        <dbReference type="EC" id="2.7.2.1"/>
    </reaction>
</comment>
<feature type="binding site" evidence="6">
    <location>
        <position position="362"/>
    </location>
    <ligand>
        <name>Mg(2+)</name>
        <dbReference type="ChEBI" id="CHEBI:18420"/>
    </ligand>
</feature>
<feature type="binding site" evidence="6">
    <location>
        <begin position="186"/>
        <end position="190"/>
    </location>
    <ligand>
        <name>ATP</name>
        <dbReference type="ChEBI" id="CHEBI:30616"/>
    </ligand>
</feature>
<keyword evidence="3 6" id="KW-0547">Nucleotide-binding</keyword>
<evidence type="ECO:0000256" key="4">
    <source>
        <dbReference type="ARBA" id="ARBA00022777"/>
    </source>
</evidence>
<keyword evidence="5 6" id="KW-0067">ATP-binding</keyword>
<keyword evidence="9" id="KW-1185">Reference proteome</keyword>
<dbReference type="InterPro" id="IPR004372">
    <property type="entry name" value="Ac/propionate_kinase"/>
</dbReference>
<feature type="binding site" evidence="6">
    <location>
        <position position="7"/>
    </location>
    <ligand>
        <name>Mg(2+)</name>
        <dbReference type="ChEBI" id="CHEBI:18420"/>
    </ligand>
</feature>
<feature type="site" description="Transition state stabilizer" evidence="6">
    <location>
        <position position="158"/>
    </location>
</feature>
<feature type="binding site" evidence="6">
    <location>
        <position position="14"/>
    </location>
    <ligand>
        <name>ATP</name>
        <dbReference type="ChEBI" id="CHEBI:30616"/>
    </ligand>
</feature>
<dbReference type="PRINTS" id="PR00471">
    <property type="entry name" value="ACETATEKNASE"/>
</dbReference>
<dbReference type="PROSITE" id="PS01076">
    <property type="entry name" value="ACETATE_KINASE_2"/>
    <property type="match status" value="1"/>
</dbReference>
<dbReference type="NCBIfam" id="TIGR00016">
    <property type="entry name" value="ackA"/>
    <property type="match status" value="1"/>
</dbReference>
<sequence length="379" mass="40871">MKILVLNAGSSSIKYQVFGMEDQQVLVGGLLDRIGEAGSEMASHDEALARIILHLQAAGITDIDAIGHRVVHGGEQFKQPALIDAAVVDAIRAMIPLAPLHNPANLAGIEVAQRLFPGIPQVAVFDTAFHQTMPPVAFRYAVPVELYREHKVRRYGFHGTSHHYVAQQAAAYLQRELADLNLITLHLGNGCSATAIARGKSVDTSMGMTPMEGLVMGTRCGDIDPALHFYLQRETGLSPDAVESLFNKQSGLKGLCGVGDMREVQALADTGDTDAQLAEAMFAYRVKKYIGAYSAVLGQVDAVIFTGGIGEHSARIRAQVCANLQVFGVYPDLAKNAVHTAGIMAFQQETATLKLLVIPTNEELEIARSTAQQLFLRRS</sequence>
<keyword evidence="6" id="KW-0460">Magnesium</keyword>
<evidence type="ECO:0000313" key="9">
    <source>
        <dbReference type="Proteomes" id="UP000199397"/>
    </source>
</evidence>
<feature type="active site" description="Proton donor/acceptor" evidence="6">
    <location>
        <position position="126"/>
    </location>
</feature>
<evidence type="ECO:0000256" key="2">
    <source>
        <dbReference type="ARBA" id="ARBA00022679"/>
    </source>
</evidence>
<reference evidence="8 9" key="1">
    <citation type="submission" date="2016-10" db="EMBL/GenBank/DDBJ databases">
        <authorList>
            <person name="de Groot N.N."/>
        </authorList>
    </citation>
    <scope>NUCLEOTIDE SEQUENCE [LARGE SCALE GENOMIC DNA]</scope>
    <source>
        <strain evidence="8 9">DSM 21228</strain>
    </source>
</reference>